<name>A0A5B8XCF0_9RICK</name>
<accession>A0A5B8XCF0</accession>
<proteinExistence type="predicted"/>
<dbReference type="EMBL" id="CP029077">
    <property type="protein sequence ID" value="QED23012.1"/>
    <property type="molecule type" value="Genomic_DNA"/>
</dbReference>
<evidence type="ECO:0000313" key="2">
    <source>
        <dbReference type="Proteomes" id="UP000321934"/>
    </source>
</evidence>
<sequence length="498" mass="57286">MSNVTSEVNSDNNTIAEYPKLYNVNNLTVTNADASFDRVHVRFQLRYISSLFSQIEYILKIVSCGNNMKMFYRVKSRGKRIDAEVNPADGNIHNMLSGTRLEFMKDKQGNGLTCTVDMVINQTRFLAVHFKNRPHELTANTLASMEVGNDLFTYQHERQETLDDKDNFLNEELYNATRGHFPQYTSIIIAKAIEWLDNKIQHHYCQQYDDCREHIIAGHPFYLRLNGQTEISISSIETYFEYKTTQNHAVYNVYYLTPVINALVDDMTFVDHALEGERERENRNIFRDMSLTDVLFNSSQAELPISYHCGASGGKSRCIQVNISGSGQTKVLKIYAKTMNRIRFEEAFSRNVKQFCGAEGLNTFNQLPQFMERVINEAVSRINVILRKMSDYVNINTINNNLTAFELLTELIMELSKLFPNDKPKVNEIVQMLLTQNRLTEAKDGLSIKNMIINKMIDANIIIGKRSLRKKNTTGFISYPLHPRYAAFSQKMLSVINA</sequence>
<evidence type="ECO:0000313" key="1">
    <source>
        <dbReference type="EMBL" id="QED23012.1"/>
    </source>
</evidence>
<dbReference type="RefSeq" id="WP_146820314.1">
    <property type="nucleotide sequence ID" value="NZ_CP029077.1"/>
</dbReference>
<organism evidence="1 2">
    <name type="scientific">Candidatus Deianiraea vastatrix</name>
    <dbReference type="NCBI Taxonomy" id="2163644"/>
    <lineage>
        <taxon>Bacteria</taxon>
        <taxon>Pseudomonadati</taxon>
        <taxon>Pseudomonadota</taxon>
        <taxon>Alphaproteobacteria</taxon>
        <taxon>Rickettsiales</taxon>
        <taxon>Candidatus Deianiraeaceae</taxon>
        <taxon>Candidatus Deianiraea</taxon>
    </lineage>
</organism>
<gene>
    <name evidence="1" type="ORF">Deia_00204</name>
</gene>
<dbReference type="AlphaFoldDB" id="A0A5B8XCF0"/>
<protein>
    <submittedName>
        <fullName evidence="1">Uncharacterized protein</fullName>
    </submittedName>
</protein>
<dbReference type="Proteomes" id="UP000321934">
    <property type="component" value="Chromosome"/>
</dbReference>
<reference evidence="1 2" key="1">
    <citation type="journal article" date="2019" name="ISME J.">
        <title>Deianiraea, an extracellular bacterium associated with the ciliate Paramecium, suggests an alternative scenario for the evolution of Rickettsiales.</title>
        <authorList>
            <person name="Castelli M."/>
            <person name="Sabaneyeva E."/>
            <person name="Lanzoni O."/>
            <person name="Lebedeva N."/>
            <person name="Floriano A.M."/>
            <person name="Gaiarsa S."/>
            <person name="Benken K."/>
            <person name="Modeo L."/>
            <person name="Bandi C."/>
            <person name="Potekhin A."/>
            <person name="Sassera D."/>
            <person name="Petroni G."/>
        </authorList>
    </citation>
    <scope>NUCLEOTIDE SEQUENCE [LARGE SCALE GENOMIC DNA]</scope>
    <source>
        <strain evidence="1">CyL4-1</strain>
    </source>
</reference>
<keyword evidence="2" id="KW-1185">Reference proteome</keyword>